<dbReference type="RefSeq" id="WP_145368242.1">
    <property type="nucleotide sequence ID" value="NZ_CP036275.1"/>
</dbReference>
<sequence length="241" mass="26794" precursor="true">MRLRRLLPLVCAVMLVAISVEAAIFPQDRGAWPEDWPEVLEPLRMTSKTIGVGTGIQENIYEIPIADAETFEKVWPEILKLRTPGSRLTLYRASAGDHPTWGQFLSNERAAIRIFAPTGGFSTAGDVEIDVNNPPDFEELIREGKALRAGSPWPESLMGENGELPQYVVSEKQEDGTLQWVAADPYSDDKSKPRGFYNRARIDVELVVDGAIIDLNRMRLPADAVIVDRRFDDAKADSGSQ</sequence>
<proteinExistence type="predicted"/>
<organism evidence="2 3">
    <name type="scientific">Maioricimonas rarisocia</name>
    <dbReference type="NCBI Taxonomy" id="2528026"/>
    <lineage>
        <taxon>Bacteria</taxon>
        <taxon>Pseudomonadati</taxon>
        <taxon>Planctomycetota</taxon>
        <taxon>Planctomycetia</taxon>
        <taxon>Planctomycetales</taxon>
        <taxon>Planctomycetaceae</taxon>
        <taxon>Maioricimonas</taxon>
    </lineage>
</organism>
<keyword evidence="1" id="KW-0732">Signal</keyword>
<evidence type="ECO:0000313" key="2">
    <source>
        <dbReference type="EMBL" id="QDU37424.1"/>
    </source>
</evidence>
<accession>A0A517Z4M3</accession>
<dbReference type="Proteomes" id="UP000320496">
    <property type="component" value="Chromosome"/>
</dbReference>
<keyword evidence="3" id="KW-1185">Reference proteome</keyword>
<gene>
    <name evidence="2" type="ORF">Mal4_17360</name>
</gene>
<evidence type="ECO:0000313" key="3">
    <source>
        <dbReference type="Proteomes" id="UP000320496"/>
    </source>
</evidence>
<dbReference type="AlphaFoldDB" id="A0A517Z4M3"/>
<feature type="chain" id="PRO_5021788043" evidence="1">
    <location>
        <begin position="23"/>
        <end position="241"/>
    </location>
</feature>
<protein>
    <submittedName>
        <fullName evidence="2">Uncharacterized protein</fullName>
    </submittedName>
</protein>
<feature type="signal peptide" evidence="1">
    <location>
        <begin position="1"/>
        <end position="22"/>
    </location>
</feature>
<name>A0A517Z4M3_9PLAN</name>
<dbReference type="KEGG" id="mri:Mal4_17360"/>
<evidence type="ECO:0000256" key="1">
    <source>
        <dbReference type="SAM" id="SignalP"/>
    </source>
</evidence>
<reference evidence="2 3" key="1">
    <citation type="submission" date="2019-02" db="EMBL/GenBank/DDBJ databases">
        <title>Deep-cultivation of Planctomycetes and their phenomic and genomic characterization uncovers novel biology.</title>
        <authorList>
            <person name="Wiegand S."/>
            <person name="Jogler M."/>
            <person name="Boedeker C."/>
            <person name="Pinto D."/>
            <person name="Vollmers J."/>
            <person name="Rivas-Marin E."/>
            <person name="Kohn T."/>
            <person name="Peeters S.H."/>
            <person name="Heuer A."/>
            <person name="Rast P."/>
            <person name="Oberbeckmann S."/>
            <person name="Bunk B."/>
            <person name="Jeske O."/>
            <person name="Meyerdierks A."/>
            <person name="Storesund J.E."/>
            <person name="Kallscheuer N."/>
            <person name="Luecker S."/>
            <person name="Lage O.M."/>
            <person name="Pohl T."/>
            <person name="Merkel B.J."/>
            <person name="Hornburger P."/>
            <person name="Mueller R.-W."/>
            <person name="Bruemmer F."/>
            <person name="Labrenz M."/>
            <person name="Spormann A.M."/>
            <person name="Op den Camp H."/>
            <person name="Overmann J."/>
            <person name="Amann R."/>
            <person name="Jetten M.S.M."/>
            <person name="Mascher T."/>
            <person name="Medema M.H."/>
            <person name="Devos D.P."/>
            <person name="Kaster A.-K."/>
            <person name="Ovreas L."/>
            <person name="Rohde M."/>
            <person name="Galperin M.Y."/>
            <person name="Jogler C."/>
        </authorList>
    </citation>
    <scope>NUCLEOTIDE SEQUENCE [LARGE SCALE GENOMIC DNA]</scope>
    <source>
        <strain evidence="2 3">Mal4</strain>
    </source>
</reference>
<dbReference type="EMBL" id="CP036275">
    <property type="protein sequence ID" value="QDU37424.1"/>
    <property type="molecule type" value="Genomic_DNA"/>
</dbReference>
<dbReference type="OrthoDB" id="285166at2"/>